<dbReference type="InterPro" id="IPR036388">
    <property type="entry name" value="WH-like_DNA-bd_sf"/>
</dbReference>
<dbReference type="SMART" id="SM00345">
    <property type="entry name" value="HTH_GNTR"/>
    <property type="match status" value="1"/>
</dbReference>
<evidence type="ECO:0000259" key="4">
    <source>
        <dbReference type="PROSITE" id="PS50949"/>
    </source>
</evidence>
<dbReference type="InterPro" id="IPR036390">
    <property type="entry name" value="WH_DNA-bd_sf"/>
</dbReference>
<dbReference type="Gene3D" id="1.10.10.10">
    <property type="entry name" value="Winged helix-like DNA-binding domain superfamily/Winged helix DNA-binding domain"/>
    <property type="match status" value="1"/>
</dbReference>
<dbReference type="SUPFAM" id="SSF64288">
    <property type="entry name" value="Chorismate lyase-like"/>
    <property type="match status" value="1"/>
</dbReference>
<evidence type="ECO:0000313" key="6">
    <source>
        <dbReference type="Proteomes" id="UP000662814"/>
    </source>
</evidence>
<dbReference type="InterPro" id="IPR011663">
    <property type="entry name" value="UTRA"/>
</dbReference>
<dbReference type="RefSeq" id="WP_166987094.1">
    <property type="nucleotide sequence ID" value="NZ_CP061169.1"/>
</dbReference>
<keyword evidence="2" id="KW-0238">DNA-binding</keyword>
<dbReference type="EMBL" id="CP061169">
    <property type="protein sequence ID" value="QPZ38227.1"/>
    <property type="molecule type" value="Genomic_DNA"/>
</dbReference>
<sequence>MVRSSASLHEQVRLALTQEINAGKYDSVRMLPAEPELCKRFGVSRITVRRAVSDLEDLGLVRRRQGAGTFVTGGGEMLGTMTIGGFADKVTSGGTKSRSVKRSDVTQADATTAQSLQIETGDTIFRLERVFLLNDVPLSLDRSVYSLDRFPDFQSKIGEETSTYQVLREQYGVRFAEVRREVRIGYTTRETAEWLQMPEHDPLIVVEKVALDPDGEVIHISHVETAPSRVKLSMVARDEH</sequence>
<proteinExistence type="predicted"/>
<accession>A0ABX6YHG1</accession>
<protein>
    <submittedName>
        <fullName evidence="5">GntR family transcriptional regulator</fullName>
    </submittedName>
</protein>
<dbReference type="Gene3D" id="3.40.1410.10">
    <property type="entry name" value="Chorismate lyase-like"/>
    <property type="match status" value="1"/>
</dbReference>
<evidence type="ECO:0000313" key="5">
    <source>
        <dbReference type="EMBL" id="QPZ38227.1"/>
    </source>
</evidence>
<feature type="domain" description="HTH gntR-type" evidence="4">
    <location>
        <begin position="6"/>
        <end position="74"/>
    </location>
</feature>
<name>A0ABX6YHG1_9MICO</name>
<reference evidence="5 6" key="1">
    <citation type="submission" date="2020-12" db="EMBL/GenBank/DDBJ databases">
        <title>Microbacterium sp. HY060.</title>
        <authorList>
            <person name="Zhou J."/>
        </authorList>
    </citation>
    <scope>NUCLEOTIDE SEQUENCE [LARGE SCALE GENOMIC DNA]</scope>
    <source>
        <strain evidence="5 6">HY60</strain>
    </source>
</reference>
<dbReference type="PANTHER" id="PTHR44846">
    <property type="entry name" value="MANNOSYL-D-GLYCERATE TRANSPORT/METABOLISM SYSTEM REPRESSOR MNGR-RELATED"/>
    <property type="match status" value="1"/>
</dbReference>
<keyword evidence="1" id="KW-0805">Transcription regulation</keyword>
<evidence type="ECO:0000256" key="1">
    <source>
        <dbReference type="ARBA" id="ARBA00023015"/>
    </source>
</evidence>
<dbReference type="InterPro" id="IPR028978">
    <property type="entry name" value="Chorismate_lyase_/UTRA_dom_sf"/>
</dbReference>
<evidence type="ECO:0000256" key="2">
    <source>
        <dbReference type="ARBA" id="ARBA00023125"/>
    </source>
</evidence>
<dbReference type="PRINTS" id="PR00035">
    <property type="entry name" value="HTHGNTR"/>
</dbReference>
<dbReference type="Pfam" id="PF07702">
    <property type="entry name" value="UTRA"/>
    <property type="match status" value="1"/>
</dbReference>
<dbReference type="Pfam" id="PF00392">
    <property type="entry name" value="GntR"/>
    <property type="match status" value="1"/>
</dbReference>
<keyword evidence="6" id="KW-1185">Reference proteome</keyword>
<dbReference type="InterPro" id="IPR050679">
    <property type="entry name" value="Bact_HTH_transcr_reg"/>
</dbReference>
<dbReference type="CDD" id="cd07377">
    <property type="entry name" value="WHTH_GntR"/>
    <property type="match status" value="1"/>
</dbReference>
<keyword evidence="3" id="KW-0804">Transcription</keyword>
<dbReference type="InterPro" id="IPR000524">
    <property type="entry name" value="Tscrpt_reg_HTH_GntR"/>
</dbReference>
<evidence type="ECO:0000256" key="3">
    <source>
        <dbReference type="ARBA" id="ARBA00023163"/>
    </source>
</evidence>
<dbReference type="SUPFAM" id="SSF46785">
    <property type="entry name" value="Winged helix' DNA-binding domain"/>
    <property type="match status" value="1"/>
</dbReference>
<dbReference type="Proteomes" id="UP000662814">
    <property type="component" value="Chromosome"/>
</dbReference>
<gene>
    <name evidence="5" type="ORF">HCR76_15790</name>
</gene>
<dbReference type="SMART" id="SM00866">
    <property type="entry name" value="UTRA"/>
    <property type="match status" value="1"/>
</dbReference>
<organism evidence="5 6">
    <name type="scientific">Paramicrobacterium chengjingii</name>
    <dbReference type="NCBI Taxonomy" id="2769067"/>
    <lineage>
        <taxon>Bacteria</taxon>
        <taxon>Bacillati</taxon>
        <taxon>Actinomycetota</taxon>
        <taxon>Actinomycetes</taxon>
        <taxon>Micrococcales</taxon>
        <taxon>Microbacteriaceae</taxon>
        <taxon>Paramicrobacterium</taxon>
    </lineage>
</organism>
<dbReference type="PROSITE" id="PS50949">
    <property type="entry name" value="HTH_GNTR"/>
    <property type="match status" value="1"/>
</dbReference>